<protein>
    <recommendedName>
        <fullName evidence="3">Late endosomal/lysosomal adaptor and MAPK and MTOR activator 1</fullName>
    </recommendedName>
</protein>
<evidence type="ECO:0000313" key="2">
    <source>
        <dbReference type="Proteomes" id="UP001314170"/>
    </source>
</evidence>
<comment type="caution">
    <text evidence="1">The sequence shown here is derived from an EMBL/GenBank/DDBJ whole genome shotgun (WGS) entry which is preliminary data.</text>
</comment>
<dbReference type="Proteomes" id="UP001314170">
    <property type="component" value="Unassembled WGS sequence"/>
</dbReference>
<dbReference type="AlphaFoldDB" id="A0AAV1S2P6"/>
<keyword evidence="2" id="KW-1185">Reference proteome</keyword>
<dbReference type="EMBL" id="CAWUPB010001160">
    <property type="protein sequence ID" value="CAK7343110.1"/>
    <property type="molecule type" value="Genomic_DNA"/>
</dbReference>
<proteinExistence type="predicted"/>
<evidence type="ECO:0000313" key="1">
    <source>
        <dbReference type="EMBL" id="CAK7343110.1"/>
    </source>
</evidence>
<organism evidence="1 2">
    <name type="scientific">Dovyalis caffra</name>
    <dbReference type="NCBI Taxonomy" id="77055"/>
    <lineage>
        <taxon>Eukaryota</taxon>
        <taxon>Viridiplantae</taxon>
        <taxon>Streptophyta</taxon>
        <taxon>Embryophyta</taxon>
        <taxon>Tracheophyta</taxon>
        <taxon>Spermatophyta</taxon>
        <taxon>Magnoliopsida</taxon>
        <taxon>eudicotyledons</taxon>
        <taxon>Gunneridae</taxon>
        <taxon>Pentapetalae</taxon>
        <taxon>rosids</taxon>
        <taxon>fabids</taxon>
        <taxon>Malpighiales</taxon>
        <taxon>Salicaceae</taxon>
        <taxon>Flacourtieae</taxon>
        <taxon>Dovyalis</taxon>
    </lineage>
</organism>
<evidence type="ECO:0008006" key="3">
    <source>
        <dbReference type="Google" id="ProtNLM"/>
    </source>
</evidence>
<name>A0AAV1S2P6_9ROSI</name>
<sequence length="81" mass="8774">MSLEIIETLVPLMQDSTQQLAPPGCQTGPERIAMPTSTLINSSSSSKSDAHHERAYVGALNKIVGLQKRINYDSVACESKE</sequence>
<accession>A0AAV1S2P6</accession>
<reference evidence="1 2" key="1">
    <citation type="submission" date="2024-01" db="EMBL/GenBank/DDBJ databases">
        <authorList>
            <person name="Waweru B."/>
        </authorList>
    </citation>
    <scope>NUCLEOTIDE SEQUENCE [LARGE SCALE GENOMIC DNA]</scope>
</reference>
<gene>
    <name evidence="1" type="ORF">DCAF_LOCUS17139</name>
</gene>